<dbReference type="EMBL" id="LDCN01000008">
    <property type="protein sequence ID" value="KLH96759.1"/>
    <property type="molecule type" value="Genomic_DNA"/>
</dbReference>
<organism evidence="2 3">
    <name type="scientific">Brevibacillus formosus</name>
    <dbReference type="NCBI Taxonomy" id="54913"/>
    <lineage>
        <taxon>Bacteria</taxon>
        <taxon>Bacillati</taxon>
        <taxon>Bacillota</taxon>
        <taxon>Bacilli</taxon>
        <taxon>Bacillales</taxon>
        <taxon>Paenibacillaceae</taxon>
        <taxon>Brevibacillus</taxon>
    </lineage>
</organism>
<evidence type="ECO:0000313" key="2">
    <source>
        <dbReference type="EMBL" id="KLH96759.1"/>
    </source>
</evidence>
<evidence type="ECO:0000313" key="4">
    <source>
        <dbReference type="Proteomes" id="UP000319498"/>
    </source>
</evidence>
<keyword evidence="4" id="KW-1185">Reference proteome</keyword>
<dbReference type="GeneID" id="87587799"/>
<dbReference type="Proteomes" id="UP000319498">
    <property type="component" value="Unassembled WGS sequence"/>
</dbReference>
<gene>
    <name evidence="2" type="ORF">AA984_22380</name>
    <name evidence="1" type="ORF">BFO01nite_25620</name>
</gene>
<name>A0A837KKF1_9BACL</name>
<evidence type="ECO:0000313" key="1">
    <source>
        <dbReference type="EMBL" id="GED58430.1"/>
    </source>
</evidence>
<reference evidence="2 3" key="1">
    <citation type="submission" date="2015-05" db="EMBL/GenBank/DDBJ databases">
        <title>Genome sequencing project for genomic taxonomy and phylogenomics of Bacillus-like bacteria.</title>
        <authorList>
            <person name="Liu B."/>
            <person name="Wang J."/>
            <person name="Zhu Y."/>
            <person name="Liu G."/>
            <person name="Chen Q."/>
            <person name="Chen Z."/>
            <person name="Lan J."/>
            <person name="Che J."/>
            <person name="Ge C."/>
            <person name="Shi H."/>
            <person name="Pan Z."/>
            <person name="Liu X."/>
        </authorList>
    </citation>
    <scope>NUCLEOTIDE SEQUENCE [LARGE SCALE GENOMIC DNA]</scope>
    <source>
        <strain evidence="2 3">DSM 9885</strain>
    </source>
</reference>
<dbReference type="EMBL" id="BJOL01000014">
    <property type="protein sequence ID" value="GED58430.1"/>
    <property type="molecule type" value="Genomic_DNA"/>
</dbReference>
<protein>
    <submittedName>
        <fullName evidence="2">Uncharacterized protein</fullName>
    </submittedName>
</protein>
<dbReference type="OrthoDB" id="2578679at2"/>
<reference evidence="1 4" key="2">
    <citation type="submission" date="2019-06" db="EMBL/GenBank/DDBJ databases">
        <title>Whole genome shotgun sequence of Brevibacillus formosus NBRC 15716.</title>
        <authorList>
            <person name="Hosoyama A."/>
            <person name="Uohara A."/>
            <person name="Ohji S."/>
            <person name="Ichikawa N."/>
        </authorList>
    </citation>
    <scope>NUCLEOTIDE SEQUENCE [LARGE SCALE GENOMIC DNA]</scope>
    <source>
        <strain evidence="1 4">NBRC 15716</strain>
    </source>
</reference>
<accession>A0A837KKF1</accession>
<comment type="caution">
    <text evidence="2">The sequence shown here is derived from an EMBL/GenBank/DDBJ whole genome shotgun (WGS) entry which is preliminary data.</text>
</comment>
<sequence length="244" mass="27972">MKEHIQKVYDIIQGSTGTYRVFQQQLRDEIQKIERDPKFSEHGREYLIKELKKDKEQELIDLAKMMKKGIREELASAKMKAEKIINAPMKKPNDATIERFRKQLGELKTTIALTPNPARAKQALMEFTGGIEDPYLAEMVREDFGNLIVPIVSGMGGQERGRSQLELQEVFRKLKDDYKSEEYREAEEILQSAEALEKSDVFNSLVVQVVQTDLGSLAALSINDPDNYDEKKAYQESLEKAKQA</sequence>
<dbReference type="RefSeq" id="WP_047072947.1">
    <property type="nucleotide sequence ID" value="NZ_BJOL01000014.1"/>
</dbReference>
<evidence type="ECO:0000313" key="3">
    <source>
        <dbReference type="Proteomes" id="UP000035218"/>
    </source>
</evidence>
<dbReference type="Proteomes" id="UP000035218">
    <property type="component" value="Unassembled WGS sequence"/>
</dbReference>
<dbReference type="AlphaFoldDB" id="A0A837KKF1"/>
<proteinExistence type="predicted"/>